<name>A0A9N9WYU4_9DIPT</name>
<protein>
    <submittedName>
        <fullName evidence="2">Uncharacterized protein</fullName>
    </submittedName>
</protein>
<feature type="region of interest" description="Disordered" evidence="1">
    <location>
        <begin position="397"/>
        <end position="416"/>
    </location>
</feature>
<reference evidence="2" key="1">
    <citation type="submission" date="2022-01" db="EMBL/GenBank/DDBJ databases">
        <authorList>
            <person name="King R."/>
        </authorList>
    </citation>
    <scope>NUCLEOTIDE SEQUENCE</scope>
</reference>
<sequence>MKCSACANNECEGKYENREKCLGVKEKIECTCICQKTRKEANIATATSVGTGIATAAAGVSLTVMMAASIPVIIAGAAIVGAGSSLVLSPVQKHLSGECVTVKESAKEVALGATIGAITGPIGAAGSSFAKGASALMRFGIRAIAGASAGAVSGVVGEGARFMKGEEVTCSSVTKSVVMGAVVGTVGGASSQLASSVSSGVSNEVGQAVTRVAVQGTSAAATDAGLQLYQTGTIDAQQLILNTTGQVTVAGAAEFSSSMAQRTDAYNSKINNEKISSSNLSPEDAQKVKDIIKDANAGKLDGTKKVGDNNLHVLERDRAGQVAGDIGQSAENGKRGAGRAILENYKGKYVLVDHTMDHDYKGCKANVIVSNPLDATLRPDQVNVNILLNNETDDDRVDPFDSDNICDDKYEDKKNK</sequence>
<gene>
    <name evidence="2" type="ORF">CHIRRI_LOCUS14392</name>
</gene>
<evidence type="ECO:0000313" key="3">
    <source>
        <dbReference type="Proteomes" id="UP001153620"/>
    </source>
</evidence>
<feature type="compositionally biased region" description="Basic and acidic residues" evidence="1">
    <location>
        <begin position="406"/>
        <end position="416"/>
    </location>
</feature>
<dbReference type="Proteomes" id="UP001153620">
    <property type="component" value="Chromosome 4"/>
</dbReference>
<dbReference type="EMBL" id="OU895880">
    <property type="protein sequence ID" value="CAG9811585.1"/>
    <property type="molecule type" value="Genomic_DNA"/>
</dbReference>
<proteinExistence type="predicted"/>
<evidence type="ECO:0000256" key="1">
    <source>
        <dbReference type="SAM" id="MobiDB-lite"/>
    </source>
</evidence>
<dbReference type="OrthoDB" id="7799168at2759"/>
<dbReference type="AlphaFoldDB" id="A0A9N9WYU4"/>
<reference evidence="2" key="2">
    <citation type="submission" date="2022-10" db="EMBL/GenBank/DDBJ databases">
        <authorList>
            <consortium name="ENA_rothamsted_submissions"/>
            <consortium name="culmorum"/>
            <person name="King R."/>
        </authorList>
    </citation>
    <scope>NUCLEOTIDE SEQUENCE</scope>
</reference>
<organism evidence="2 3">
    <name type="scientific">Chironomus riparius</name>
    <dbReference type="NCBI Taxonomy" id="315576"/>
    <lineage>
        <taxon>Eukaryota</taxon>
        <taxon>Metazoa</taxon>
        <taxon>Ecdysozoa</taxon>
        <taxon>Arthropoda</taxon>
        <taxon>Hexapoda</taxon>
        <taxon>Insecta</taxon>
        <taxon>Pterygota</taxon>
        <taxon>Neoptera</taxon>
        <taxon>Endopterygota</taxon>
        <taxon>Diptera</taxon>
        <taxon>Nematocera</taxon>
        <taxon>Chironomoidea</taxon>
        <taxon>Chironomidae</taxon>
        <taxon>Chironominae</taxon>
        <taxon>Chironomus</taxon>
    </lineage>
</organism>
<evidence type="ECO:0000313" key="2">
    <source>
        <dbReference type="EMBL" id="CAG9811585.1"/>
    </source>
</evidence>
<accession>A0A9N9WYU4</accession>
<keyword evidence="3" id="KW-1185">Reference proteome</keyword>